<dbReference type="EMBL" id="CP002869">
    <property type="protein sequence ID" value="AEI40543.1"/>
    <property type="molecule type" value="Genomic_DNA"/>
</dbReference>
<dbReference type="RefSeq" id="WP_013915704.1">
    <property type="nucleotide sequence ID" value="NC_015690.1"/>
</dbReference>
<dbReference type="AlphaFoldDB" id="F8FRI6"/>
<dbReference type="HOGENOM" id="CLU_831052_0_0_9"/>
<reference evidence="2" key="1">
    <citation type="submission" date="2011-06" db="EMBL/GenBank/DDBJ databases">
        <title>Complete genome sequence of Paenibacillus mucilaginosus KNP414.</title>
        <authorList>
            <person name="Wang J."/>
            <person name="Hu S."/>
            <person name="Hu X."/>
            <person name="Zhang B."/>
            <person name="Dong D."/>
            <person name="Zhang S."/>
            <person name="Zhao K."/>
            <person name="Wu D."/>
        </authorList>
    </citation>
    <scope>NUCLEOTIDE SEQUENCE [LARGE SCALE GENOMIC DNA]</scope>
    <source>
        <strain evidence="2">KNP414</strain>
    </source>
</reference>
<dbReference type="Proteomes" id="UP000006620">
    <property type="component" value="Chromosome"/>
</dbReference>
<dbReference type="InterPro" id="IPR032675">
    <property type="entry name" value="LRR_dom_sf"/>
</dbReference>
<dbReference type="KEGG" id="pms:KNP414_01982"/>
<dbReference type="PATRIC" id="fig|1036673.3.peg.1773"/>
<dbReference type="SUPFAM" id="SSF52058">
    <property type="entry name" value="L domain-like"/>
    <property type="match status" value="1"/>
</dbReference>
<protein>
    <submittedName>
        <fullName evidence="1">Uncharacterized protein</fullName>
    </submittedName>
</protein>
<reference evidence="1 2" key="2">
    <citation type="journal article" date="2013" name="Genome Announc.">
        <title>Genome Sequence of Growth-Improving Paenibacillus mucilaginosus Strain KNP414.</title>
        <authorList>
            <person name="Lu J.J."/>
            <person name="Wang J.F."/>
            <person name="Hu X.F."/>
        </authorList>
    </citation>
    <scope>NUCLEOTIDE SEQUENCE [LARGE SCALE GENOMIC DNA]</scope>
    <source>
        <strain evidence="1 2">KNP414</strain>
    </source>
</reference>
<accession>F8FRI6</accession>
<evidence type="ECO:0000313" key="1">
    <source>
        <dbReference type="EMBL" id="AEI40543.1"/>
    </source>
</evidence>
<organism evidence="1 2">
    <name type="scientific">Paenibacillus mucilaginosus (strain KNP414)</name>
    <dbReference type="NCBI Taxonomy" id="1036673"/>
    <lineage>
        <taxon>Bacteria</taxon>
        <taxon>Bacillati</taxon>
        <taxon>Bacillota</taxon>
        <taxon>Bacilli</taxon>
        <taxon>Bacillales</taxon>
        <taxon>Paenibacillaceae</taxon>
        <taxon>Paenibacillus</taxon>
    </lineage>
</organism>
<sequence>MYSQVYMGRTEIKNNLSEAEVKELLSNQELEVIQFSAPLEPYTFQLLNDLFFKERDDVELRVYGFYDSRCDLSFLSALPNVTRFTVDCIREVDHLDAITHLDKLKALHIGIYHLDNLDILTRVPATLESMMLEQTQSKKPDLAVLERFSGLKKLYIEGHTKNIDVIGKLHQLEDVTLRSITTNDVEFLAPLQKLWSLDIKLGGIQNFSAIEGMDSIKYLELWQIRGLKDLSFISTLTGLQYLFLQSLRNVEVLPALKGLTKLRKVHLDLMKGLKDISSLGQAPSLAEFTHWSAMNMKMEDYTALLSNPSVQRVRATFDSAKRNNEFEAMVEHYGKTSEVLWREFPYE</sequence>
<gene>
    <name evidence="1" type="ordered locus">KNP414_01982</name>
</gene>
<evidence type="ECO:0000313" key="2">
    <source>
        <dbReference type="Proteomes" id="UP000006620"/>
    </source>
</evidence>
<proteinExistence type="predicted"/>
<name>F8FRI6_PAEMK</name>
<dbReference type="Gene3D" id="3.80.10.10">
    <property type="entry name" value="Ribonuclease Inhibitor"/>
    <property type="match status" value="2"/>
</dbReference>